<evidence type="ECO:0000313" key="1">
    <source>
        <dbReference type="EMBL" id="KAF5922384.1"/>
    </source>
</evidence>
<accession>A0A7J7F3N3</accession>
<gene>
    <name evidence="1" type="ORF">HPG69_009424</name>
</gene>
<name>A0A7J7F3N3_DICBM</name>
<keyword evidence="2" id="KW-1185">Reference proteome</keyword>
<proteinExistence type="predicted"/>
<sequence length="114" mass="12970">MKMSVMSQKELLPPKRAVPAQGLRELISAEYTWKFALPEKSEVASLCSSSNTNILQNYAMEILISGYSWCQTCLAHDEEIMVGWTADDSHLNTTCLFFGNLFLSFLNIEMRNLR</sequence>
<dbReference type="EMBL" id="JACDTQ010001475">
    <property type="protein sequence ID" value="KAF5922384.1"/>
    <property type="molecule type" value="Genomic_DNA"/>
</dbReference>
<organism evidence="1 2">
    <name type="scientific">Diceros bicornis minor</name>
    <name type="common">South-central black rhinoceros</name>
    <dbReference type="NCBI Taxonomy" id="77932"/>
    <lineage>
        <taxon>Eukaryota</taxon>
        <taxon>Metazoa</taxon>
        <taxon>Chordata</taxon>
        <taxon>Craniata</taxon>
        <taxon>Vertebrata</taxon>
        <taxon>Euteleostomi</taxon>
        <taxon>Mammalia</taxon>
        <taxon>Eutheria</taxon>
        <taxon>Laurasiatheria</taxon>
        <taxon>Perissodactyla</taxon>
        <taxon>Rhinocerotidae</taxon>
        <taxon>Diceros</taxon>
    </lineage>
</organism>
<reference evidence="1 2" key="1">
    <citation type="journal article" date="2020" name="Mol. Biol. Evol.">
        <title>Interspecific Gene Flow and the Evolution of Specialization in Black and White Rhinoceros.</title>
        <authorList>
            <person name="Moodley Y."/>
            <person name="Westbury M.V."/>
            <person name="Russo I.M."/>
            <person name="Gopalakrishnan S."/>
            <person name="Rakotoarivelo A."/>
            <person name="Olsen R.A."/>
            <person name="Prost S."/>
            <person name="Tunstall T."/>
            <person name="Ryder O.A."/>
            <person name="Dalen L."/>
            <person name="Bruford M.W."/>
        </authorList>
    </citation>
    <scope>NUCLEOTIDE SEQUENCE [LARGE SCALE GENOMIC DNA]</scope>
    <source>
        <strain evidence="1">SBR-YM</strain>
        <tissue evidence="1">Skin</tissue>
    </source>
</reference>
<dbReference type="AlphaFoldDB" id="A0A7J7F3N3"/>
<dbReference type="Proteomes" id="UP000551758">
    <property type="component" value="Unassembled WGS sequence"/>
</dbReference>
<evidence type="ECO:0000313" key="2">
    <source>
        <dbReference type="Proteomes" id="UP000551758"/>
    </source>
</evidence>
<protein>
    <submittedName>
        <fullName evidence="1">Uncharacterized protein</fullName>
    </submittedName>
</protein>
<comment type="caution">
    <text evidence="1">The sequence shown here is derived from an EMBL/GenBank/DDBJ whole genome shotgun (WGS) entry which is preliminary data.</text>
</comment>